<dbReference type="EC" id="1.1.1.25" evidence="2 8"/>
<dbReference type="SUPFAM" id="SSF53223">
    <property type="entry name" value="Aminoacid dehydrogenase-like, N-terminal domain"/>
    <property type="match status" value="1"/>
</dbReference>
<comment type="pathway">
    <text evidence="1 8">Metabolic intermediate biosynthesis; chorismate biosynthesis; chorismate from D-erythrose 4-phosphate and phosphoenolpyruvate: step 4/7.</text>
</comment>
<feature type="binding site" evidence="8">
    <location>
        <position position="223"/>
    </location>
    <ligand>
        <name>NADP(+)</name>
        <dbReference type="ChEBI" id="CHEBI:58349"/>
    </ligand>
</feature>
<dbReference type="InterPro" id="IPR046346">
    <property type="entry name" value="Aminoacid_DH-like_N_sf"/>
</dbReference>
<dbReference type="InterPro" id="IPR011342">
    <property type="entry name" value="Shikimate_DH"/>
</dbReference>
<comment type="similarity">
    <text evidence="8">Belongs to the shikimate dehydrogenase family.</text>
</comment>
<evidence type="ECO:0000256" key="3">
    <source>
        <dbReference type="ARBA" id="ARBA00022605"/>
    </source>
</evidence>
<evidence type="ECO:0000256" key="8">
    <source>
        <dbReference type="HAMAP-Rule" id="MF_00222"/>
    </source>
</evidence>
<feature type="binding site" evidence="8">
    <location>
        <position position="62"/>
    </location>
    <ligand>
        <name>shikimate</name>
        <dbReference type="ChEBI" id="CHEBI:36208"/>
    </ligand>
</feature>
<feature type="active site" description="Proton acceptor" evidence="8">
    <location>
        <position position="66"/>
    </location>
</feature>
<keyword evidence="9" id="KW-0472">Membrane</keyword>
<dbReference type="InterPro" id="IPR022893">
    <property type="entry name" value="Shikimate_DH_fam"/>
</dbReference>
<dbReference type="Pfam" id="PF18317">
    <property type="entry name" value="SDH_C"/>
    <property type="match status" value="1"/>
</dbReference>
<dbReference type="GO" id="GO:0009423">
    <property type="term" value="P:chorismate biosynthetic process"/>
    <property type="evidence" value="ECO:0007669"/>
    <property type="project" value="UniProtKB-UniRule"/>
</dbReference>
<dbReference type="GO" id="GO:0050661">
    <property type="term" value="F:NADP binding"/>
    <property type="evidence" value="ECO:0007669"/>
    <property type="project" value="InterPro"/>
</dbReference>
<feature type="binding site" evidence="8">
    <location>
        <position position="252"/>
    </location>
    <ligand>
        <name>shikimate</name>
        <dbReference type="ChEBI" id="CHEBI:36208"/>
    </ligand>
</feature>
<evidence type="ECO:0000259" key="12">
    <source>
        <dbReference type="Pfam" id="PF18317"/>
    </source>
</evidence>
<keyword evidence="5 8" id="KW-0560">Oxidoreductase</keyword>
<dbReference type="EMBL" id="PETL01000058">
    <property type="protein sequence ID" value="PIV64637.1"/>
    <property type="molecule type" value="Genomic_DNA"/>
</dbReference>
<comment type="caution">
    <text evidence="8">Lacks conserved residue(s) required for the propagation of feature annotation.</text>
</comment>
<dbReference type="CDD" id="cd01065">
    <property type="entry name" value="NAD_bind_Shikimate_DH"/>
    <property type="match status" value="1"/>
</dbReference>
<dbReference type="GO" id="GO:0008652">
    <property type="term" value="P:amino acid biosynthetic process"/>
    <property type="evidence" value="ECO:0007669"/>
    <property type="project" value="UniProtKB-KW"/>
</dbReference>
<dbReference type="NCBIfam" id="NF001319">
    <property type="entry name" value="PRK00258.3-3"/>
    <property type="match status" value="1"/>
</dbReference>
<dbReference type="AlphaFoldDB" id="A0A2M7EA73"/>
<dbReference type="PANTHER" id="PTHR21089:SF1">
    <property type="entry name" value="BIFUNCTIONAL 3-DEHYDROQUINATE DEHYDRATASE_SHIKIMATE DEHYDROGENASE, CHLOROPLASTIC"/>
    <property type="match status" value="1"/>
</dbReference>
<name>A0A2M7EA73_9BACT</name>
<comment type="subunit">
    <text evidence="8">Homodimer.</text>
</comment>
<evidence type="ECO:0000256" key="6">
    <source>
        <dbReference type="ARBA" id="ARBA00023141"/>
    </source>
</evidence>
<feature type="binding site" evidence="8">
    <location>
        <begin position="15"/>
        <end position="17"/>
    </location>
    <ligand>
        <name>shikimate</name>
        <dbReference type="ChEBI" id="CHEBI:36208"/>
    </ligand>
</feature>
<evidence type="ECO:0000256" key="2">
    <source>
        <dbReference type="ARBA" id="ARBA00012962"/>
    </source>
</evidence>
<keyword evidence="9" id="KW-0812">Transmembrane</keyword>
<feature type="domain" description="Quinate/shikimate 5-dehydrogenase/glutamyl-tRNA reductase" evidence="10">
    <location>
        <begin position="119"/>
        <end position="202"/>
    </location>
</feature>
<feature type="binding site" evidence="8">
    <location>
        <position position="102"/>
    </location>
    <ligand>
        <name>shikimate</name>
        <dbReference type="ChEBI" id="CHEBI:36208"/>
    </ligand>
</feature>
<dbReference type="InterPro" id="IPR006151">
    <property type="entry name" value="Shikm_DH/Glu-tRNA_Rdtase"/>
</dbReference>
<dbReference type="InterPro" id="IPR036291">
    <property type="entry name" value="NAD(P)-bd_dom_sf"/>
</dbReference>
<accession>A0A2M7EA73</accession>
<dbReference type="Gene3D" id="3.40.50.720">
    <property type="entry name" value="NAD(P)-binding Rossmann-like Domain"/>
    <property type="match status" value="1"/>
</dbReference>
<organism evidence="13 14">
    <name type="scientific">bacterium (Candidatus Ratteibacteria) CG01_land_8_20_14_3_00_40_19</name>
    <dbReference type="NCBI Taxonomy" id="2014290"/>
    <lineage>
        <taxon>Bacteria</taxon>
        <taxon>Candidatus Ratteibacteria</taxon>
    </lineage>
</organism>
<keyword evidence="6 8" id="KW-0057">Aromatic amino acid biosynthesis</keyword>
<sequence length="281" mass="31025">MRKIVGLFGYPVAHSISPVFHNAAFKKLNLDFTYLPFSVRPKDLKKATEGIKALNIVGMNVTIPHKTEILPYLDKVSPEVKEIGAVNTIFNKNGKLVGYNTDAIGFLSSLREDLKFNPEGKSIFLLGAGGVAYAVTYALIKKKARKITIINKPHQMAESLIKHFKKIAKGCTFKLVDFSQRNNQKLISQADILINATSVGMNPKDPSLIKKELLSRNLLIFDVVYNRETALIKAAKKRGLEAIGGLNMLVRQGAASFEIWTGKKAPIETMKEAAENALANK</sequence>
<evidence type="ECO:0000256" key="9">
    <source>
        <dbReference type="SAM" id="Phobius"/>
    </source>
</evidence>
<dbReference type="Pfam" id="PF08501">
    <property type="entry name" value="Shikimate_dh_N"/>
    <property type="match status" value="1"/>
</dbReference>
<feature type="binding site" evidence="8">
    <location>
        <position position="225"/>
    </location>
    <ligand>
        <name>shikimate</name>
        <dbReference type="ChEBI" id="CHEBI:36208"/>
    </ligand>
</feature>
<proteinExistence type="inferred from homology"/>
<evidence type="ECO:0000313" key="13">
    <source>
        <dbReference type="EMBL" id="PIV64637.1"/>
    </source>
</evidence>
<dbReference type="GO" id="GO:0019632">
    <property type="term" value="P:shikimate metabolic process"/>
    <property type="evidence" value="ECO:0007669"/>
    <property type="project" value="InterPro"/>
</dbReference>
<dbReference type="GO" id="GO:0004764">
    <property type="term" value="F:shikimate 3-dehydrogenase (NADP+) activity"/>
    <property type="evidence" value="ECO:0007669"/>
    <property type="project" value="UniProtKB-UniRule"/>
</dbReference>
<feature type="binding site" evidence="8">
    <location>
        <position position="245"/>
    </location>
    <ligand>
        <name>NADP(+)</name>
        <dbReference type="ChEBI" id="CHEBI:58349"/>
    </ligand>
</feature>
<feature type="binding site" evidence="8">
    <location>
        <position position="87"/>
    </location>
    <ligand>
        <name>shikimate</name>
        <dbReference type="ChEBI" id="CHEBI:36208"/>
    </ligand>
</feature>
<reference evidence="14" key="1">
    <citation type="submission" date="2017-09" db="EMBL/GenBank/DDBJ databases">
        <title>Depth-based differentiation of microbial function through sediment-hosted aquifers and enrichment of novel symbionts in the deep terrestrial subsurface.</title>
        <authorList>
            <person name="Probst A.J."/>
            <person name="Ladd B."/>
            <person name="Jarett J.K."/>
            <person name="Geller-Mcgrath D.E."/>
            <person name="Sieber C.M.K."/>
            <person name="Emerson J.B."/>
            <person name="Anantharaman K."/>
            <person name="Thomas B.C."/>
            <person name="Malmstrom R."/>
            <person name="Stieglmeier M."/>
            <person name="Klingl A."/>
            <person name="Woyke T."/>
            <person name="Ryan C.M."/>
            <person name="Banfield J.F."/>
        </authorList>
    </citation>
    <scope>NUCLEOTIDE SEQUENCE [LARGE SCALE GENOMIC DNA]</scope>
</reference>
<protein>
    <recommendedName>
        <fullName evidence="2 8">Shikimate dehydrogenase (NADP(+))</fullName>
        <shortName evidence="8">SDH</shortName>
        <ecNumber evidence="2 8">1.1.1.25</ecNumber>
    </recommendedName>
</protein>
<feature type="transmembrane region" description="Helical" evidence="9">
    <location>
        <begin position="122"/>
        <end position="140"/>
    </location>
</feature>
<evidence type="ECO:0000256" key="4">
    <source>
        <dbReference type="ARBA" id="ARBA00022857"/>
    </source>
</evidence>
<evidence type="ECO:0000313" key="14">
    <source>
        <dbReference type="Proteomes" id="UP000228886"/>
    </source>
</evidence>
<dbReference type="NCBIfam" id="TIGR00507">
    <property type="entry name" value="aroE"/>
    <property type="match status" value="1"/>
</dbReference>
<evidence type="ECO:0000256" key="5">
    <source>
        <dbReference type="ARBA" id="ARBA00023002"/>
    </source>
</evidence>
<gene>
    <name evidence="8" type="primary">aroE</name>
    <name evidence="13" type="ORF">COS11_01150</name>
</gene>
<dbReference type="InterPro" id="IPR013708">
    <property type="entry name" value="Shikimate_DH-bd_N"/>
</dbReference>
<dbReference type="HAMAP" id="MF_00222">
    <property type="entry name" value="Shikimate_DH_AroE"/>
    <property type="match status" value="1"/>
</dbReference>
<dbReference type="SUPFAM" id="SSF51735">
    <property type="entry name" value="NAD(P)-binding Rossmann-fold domains"/>
    <property type="match status" value="1"/>
</dbReference>
<evidence type="ECO:0000259" key="10">
    <source>
        <dbReference type="Pfam" id="PF01488"/>
    </source>
</evidence>
<dbReference type="Proteomes" id="UP000228886">
    <property type="component" value="Unassembled WGS sequence"/>
</dbReference>
<dbReference type="Pfam" id="PF01488">
    <property type="entry name" value="Shikimate_DH"/>
    <property type="match status" value="1"/>
</dbReference>
<keyword evidence="4 8" id="KW-0521">NADP</keyword>
<comment type="function">
    <text evidence="8">Involved in the biosynthesis of the chorismate, which leads to the biosynthesis of aromatic amino acids. Catalyzes the reversible NADPH linked reduction of 3-dehydroshikimate (DHSA) to yield shikimate (SA).</text>
</comment>
<keyword evidence="3 8" id="KW-0028">Amino-acid biosynthesis</keyword>
<evidence type="ECO:0000259" key="11">
    <source>
        <dbReference type="Pfam" id="PF08501"/>
    </source>
</evidence>
<dbReference type="NCBIfam" id="NF001314">
    <property type="entry name" value="PRK00258.2-2"/>
    <property type="match status" value="1"/>
</dbReference>
<dbReference type="GO" id="GO:0009073">
    <property type="term" value="P:aromatic amino acid family biosynthetic process"/>
    <property type="evidence" value="ECO:0007669"/>
    <property type="project" value="UniProtKB-KW"/>
</dbReference>
<feature type="binding site" evidence="8">
    <location>
        <begin position="127"/>
        <end position="131"/>
    </location>
    <ligand>
        <name>NADP(+)</name>
        <dbReference type="ChEBI" id="CHEBI:58349"/>
    </ligand>
</feature>
<dbReference type="PANTHER" id="PTHR21089">
    <property type="entry name" value="SHIKIMATE DEHYDROGENASE"/>
    <property type="match status" value="1"/>
</dbReference>
<dbReference type="UniPathway" id="UPA00053">
    <property type="reaction ID" value="UER00087"/>
</dbReference>
<feature type="domain" description="Shikimate dehydrogenase substrate binding N-terminal" evidence="11">
    <location>
        <begin position="7"/>
        <end position="89"/>
    </location>
</feature>
<keyword evidence="9" id="KW-1133">Transmembrane helix</keyword>
<dbReference type="Gene3D" id="3.40.50.10860">
    <property type="entry name" value="Leucine Dehydrogenase, chain A, domain 1"/>
    <property type="match status" value="1"/>
</dbReference>
<dbReference type="FunFam" id="3.40.50.10860:FF:000004">
    <property type="entry name" value="Quinate/shikimate dehydrogenase"/>
    <property type="match status" value="1"/>
</dbReference>
<comment type="caution">
    <text evidence="13">The sequence shown here is derived from an EMBL/GenBank/DDBJ whole genome shotgun (WGS) entry which is preliminary data.</text>
</comment>
<dbReference type="InterPro" id="IPR041121">
    <property type="entry name" value="SDH_C"/>
</dbReference>
<evidence type="ECO:0000256" key="7">
    <source>
        <dbReference type="ARBA" id="ARBA00049442"/>
    </source>
</evidence>
<comment type="catalytic activity">
    <reaction evidence="7 8">
        <text>shikimate + NADP(+) = 3-dehydroshikimate + NADPH + H(+)</text>
        <dbReference type="Rhea" id="RHEA:17737"/>
        <dbReference type="ChEBI" id="CHEBI:15378"/>
        <dbReference type="ChEBI" id="CHEBI:16630"/>
        <dbReference type="ChEBI" id="CHEBI:36208"/>
        <dbReference type="ChEBI" id="CHEBI:57783"/>
        <dbReference type="ChEBI" id="CHEBI:58349"/>
        <dbReference type="EC" id="1.1.1.25"/>
    </reaction>
</comment>
<evidence type="ECO:0000256" key="1">
    <source>
        <dbReference type="ARBA" id="ARBA00004871"/>
    </source>
</evidence>
<feature type="domain" description="SDH C-terminal" evidence="12">
    <location>
        <begin position="245"/>
        <end position="275"/>
    </location>
</feature>